<accession>A0A9P8SI38</accession>
<protein>
    <submittedName>
        <fullName evidence="7">Lipase (Class 3) domain-containing protein</fullName>
    </submittedName>
</protein>
<dbReference type="GeneID" id="68354433"/>
<dbReference type="SUPFAM" id="SSF53474">
    <property type="entry name" value="alpha/beta-Hydrolases"/>
    <property type="match status" value="1"/>
</dbReference>
<dbReference type="InterPro" id="IPR002921">
    <property type="entry name" value="Fungal_lipase-type"/>
</dbReference>
<dbReference type="PANTHER" id="PTHR45856">
    <property type="entry name" value="ALPHA/BETA-HYDROLASES SUPERFAMILY PROTEIN"/>
    <property type="match status" value="1"/>
</dbReference>
<evidence type="ECO:0000256" key="2">
    <source>
        <dbReference type="ARBA" id="ARBA00047591"/>
    </source>
</evidence>
<reference evidence="7" key="1">
    <citation type="submission" date="2021-09" db="EMBL/GenBank/DDBJ databases">
        <title>A high-quality genome of the endoparasitic fungus Hirsutella rhossiliensis with a comparison of Hirsutella genomes reveals transposable elements contributing to genome size variation.</title>
        <authorList>
            <person name="Lin R."/>
            <person name="Jiao Y."/>
            <person name="Sun X."/>
            <person name="Ling J."/>
            <person name="Xie B."/>
            <person name="Cheng X."/>
        </authorList>
    </citation>
    <scope>NUCLEOTIDE SEQUENCE</scope>
    <source>
        <strain evidence="7">HR02</strain>
    </source>
</reference>
<organism evidence="7 8">
    <name type="scientific">Hirsutella rhossiliensis</name>
    <dbReference type="NCBI Taxonomy" id="111463"/>
    <lineage>
        <taxon>Eukaryota</taxon>
        <taxon>Fungi</taxon>
        <taxon>Dikarya</taxon>
        <taxon>Ascomycota</taxon>
        <taxon>Pezizomycotina</taxon>
        <taxon>Sordariomycetes</taxon>
        <taxon>Hypocreomycetidae</taxon>
        <taxon>Hypocreales</taxon>
        <taxon>Ophiocordycipitaceae</taxon>
        <taxon>Hirsutella</taxon>
    </lineage>
</organism>
<dbReference type="EMBL" id="JAIZPD010000005">
    <property type="protein sequence ID" value="KAH0962794.1"/>
    <property type="molecule type" value="Genomic_DNA"/>
</dbReference>
<evidence type="ECO:0000256" key="3">
    <source>
        <dbReference type="ARBA" id="ARBA00048461"/>
    </source>
</evidence>
<evidence type="ECO:0000313" key="7">
    <source>
        <dbReference type="EMBL" id="KAH0962794.1"/>
    </source>
</evidence>
<comment type="catalytic activity">
    <reaction evidence="2">
        <text>a diacylglycerol + H2O = a monoacylglycerol + a fatty acid + H(+)</text>
        <dbReference type="Rhea" id="RHEA:32731"/>
        <dbReference type="ChEBI" id="CHEBI:15377"/>
        <dbReference type="ChEBI" id="CHEBI:15378"/>
        <dbReference type="ChEBI" id="CHEBI:17408"/>
        <dbReference type="ChEBI" id="CHEBI:18035"/>
        <dbReference type="ChEBI" id="CHEBI:28868"/>
    </reaction>
</comment>
<evidence type="ECO:0000313" key="8">
    <source>
        <dbReference type="Proteomes" id="UP000824596"/>
    </source>
</evidence>
<dbReference type="RefSeq" id="XP_044720307.1">
    <property type="nucleotide sequence ID" value="XM_044863775.1"/>
</dbReference>
<dbReference type="Pfam" id="PF01764">
    <property type="entry name" value="Lipase_3"/>
    <property type="match status" value="1"/>
</dbReference>
<comment type="catalytic activity">
    <reaction evidence="3">
        <text>a monoacylglycerol + H2O = glycerol + a fatty acid + H(+)</text>
        <dbReference type="Rhea" id="RHEA:15245"/>
        <dbReference type="ChEBI" id="CHEBI:15377"/>
        <dbReference type="ChEBI" id="CHEBI:15378"/>
        <dbReference type="ChEBI" id="CHEBI:17408"/>
        <dbReference type="ChEBI" id="CHEBI:17754"/>
        <dbReference type="ChEBI" id="CHEBI:28868"/>
    </reaction>
</comment>
<comment type="caution">
    <text evidence="7">The sequence shown here is derived from an EMBL/GenBank/DDBJ whole genome shotgun (WGS) entry which is preliminary data.</text>
</comment>
<dbReference type="PANTHER" id="PTHR45856:SF11">
    <property type="entry name" value="FUNGAL LIPASE-LIKE DOMAIN-CONTAINING PROTEIN"/>
    <property type="match status" value="1"/>
</dbReference>
<evidence type="ECO:0000256" key="1">
    <source>
        <dbReference type="ARBA" id="ARBA00043996"/>
    </source>
</evidence>
<dbReference type="CDD" id="cd00519">
    <property type="entry name" value="Lipase_3"/>
    <property type="match status" value="1"/>
</dbReference>
<feature type="chain" id="PRO_5040112383" evidence="5">
    <location>
        <begin position="21"/>
        <end position="423"/>
    </location>
</feature>
<feature type="region of interest" description="Disordered" evidence="4">
    <location>
        <begin position="397"/>
        <end position="423"/>
    </location>
</feature>
<dbReference type="InterPro" id="IPR029058">
    <property type="entry name" value="AB_hydrolase_fold"/>
</dbReference>
<dbReference type="Proteomes" id="UP000824596">
    <property type="component" value="Unassembled WGS sequence"/>
</dbReference>
<gene>
    <name evidence="7" type="ORF">HRG_05304</name>
</gene>
<keyword evidence="5" id="KW-0732">Signal</keyword>
<dbReference type="GO" id="GO:0006629">
    <property type="term" value="P:lipid metabolic process"/>
    <property type="evidence" value="ECO:0007669"/>
    <property type="project" value="InterPro"/>
</dbReference>
<evidence type="ECO:0000259" key="6">
    <source>
        <dbReference type="Pfam" id="PF01764"/>
    </source>
</evidence>
<keyword evidence="8" id="KW-1185">Reference proteome</keyword>
<dbReference type="InterPro" id="IPR051218">
    <property type="entry name" value="Sec_MonoDiacylglyc_Lipase"/>
</dbReference>
<dbReference type="AlphaFoldDB" id="A0A9P8SI38"/>
<evidence type="ECO:0000256" key="4">
    <source>
        <dbReference type="SAM" id="MobiDB-lite"/>
    </source>
</evidence>
<sequence length="423" mass="47386">MRPPHVFRLSLLASSALSQGLSPDQELKANFRLYSEYSEAAYCPSVTDGPAEHSVCENQDPGACLDLVNTTTTFKEFNSRKLLDFEKYGVSGYVARDPVKQTIIVAFRGTTTAKDVLTDLYFTMGDTKELCEDCQVHNGFRAAFSSVKTDVLKAVQTLKDKKGYTKVVVTGHSLGGAVATVASAYLRKRGHNCDLYTYGSPRVGNRQFARFVENQNQGTNFRIANQNDAVVAIPLAGLGRFRWFLRNRYDHIFPQYWYKDGFSKTGNPYDANFERHRVNQFSTCIKDKSLFGFSGPLDALTCSVEHHRVYANVDPNKKNFNPCGDKKARTEEEEDEELTAEEHEMLDKSLRDEFEDAAAKKACVNSCKSEEGESCQPVGIKRLEDAAKCRCTVRLTGQGEPKDEDRDEIECDKDRGSIAEPEA</sequence>
<dbReference type="OrthoDB" id="426718at2759"/>
<feature type="signal peptide" evidence="5">
    <location>
        <begin position="1"/>
        <end position="20"/>
    </location>
</feature>
<proteinExistence type="inferred from homology"/>
<feature type="domain" description="Fungal lipase-type" evidence="6">
    <location>
        <begin position="104"/>
        <end position="235"/>
    </location>
</feature>
<comment type="similarity">
    <text evidence="1">Belongs to the AB hydrolase superfamily. Lipase family. Class 3 subfamily.</text>
</comment>
<dbReference type="Gene3D" id="3.40.50.1820">
    <property type="entry name" value="alpha/beta hydrolase"/>
    <property type="match status" value="1"/>
</dbReference>
<evidence type="ECO:0000256" key="5">
    <source>
        <dbReference type="SAM" id="SignalP"/>
    </source>
</evidence>
<name>A0A9P8SI38_9HYPO</name>